<reference evidence="1" key="1">
    <citation type="submission" date="2020-02" db="EMBL/GenBank/DDBJ databases">
        <title>Genome sequencing of the panga catfish, Pangasius djambal.</title>
        <authorList>
            <person name="Wen M."/>
            <person name="Zahm M."/>
            <person name="Roques C."/>
            <person name="Cabau C."/>
            <person name="Klopp C."/>
            <person name="Donnadieu C."/>
            <person name="Jouanno E."/>
            <person name="Avarre J.-C."/>
            <person name="Campet M."/>
            <person name="Ha T."/>
            <person name="Dugue R."/>
            <person name="Lampietro C."/>
            <person name="Louis A."/>
            <person name="Herpin A."/>
            <person name="Echchiki A."/>
            <person name="Berthelot C."/>
            <person name="Parey E."/>
            <person name="Roest-Crollius H."/>
            <person name="Braasch I."/>
            <person name="Postlethwait J.H."/>
            <person name="Bobe J."/>
            <person name="Montfort J."/>
            <person name="Bouchez O."/>
            <person name="Begum T."/>
            <person name="Schartl M."/>
            <person name="Gustiano R."/>
            <person name="Guiguen Y."/>
        </authorList>
    </citation>
    <scope>NUCLEOTIDE SEQUENCE</scope>
    <source>
        <strain evidence="1">Pdj_M5554</strain>
    </source>
</reference>
<sequence>MDNRGKWFDSPCTDRKSFVCYNDTNNTYVEIYDTMTWEEAQRFCRANHRDLASVRNETELQQILNITNGYEVWIGLYRNRLWSDQSYSNFTYWRPAIPELSAEPDNGIHSPRQYGNQHCTAVDHSGQWTDENCLASFPFICYTAFTPGAVTGMRMKVKAEESLLYSEMQRFLLMELQQELSRLGLSSNFSVNVRKIRKISP</sequence>
<comment type="caution">
    <text evidence="1">The sequence shown here is derived from an EMBL/GenBank/DDBJ whole genome shotgun (WGS) entry which is preliminary data.</text>
</comment>
<keyword evidence="2" id="KW-1185">Reference proteome</keyword>
<organism evidence="1 2">
    <name type="scientific">Pangasius djambal</name>
    <dbReference type="NCBI Taxonomy" id="1691987"/>
    <lineage>
        <taxon>Eukaryota</taxon>
        <taxon>Metazoa</taxon>
        <taxon>Chordata</taxon>
        <taxon>Craniata</taxon>
        <taxon>Vertebrata</taxon>
        <taxon>Euteleostomi</taxon>
        <taxon>Actinopterygii</taxon>
        <taxon>Neopterygii</taxon>
        <taxon>Teleostei</taxon>
        <taxon>Ostariophysi</taxon>
        <taxon>Siluriformes</taxon>
        <taxon>Pangasiidae</taxon>
        <taxon>Pangasius</taxon>
    </lineage>
</organism>
<accession>A0ACC5YZK5</accession>
<evidence type="ECO:0000313" key="1">
    <source>
        <dbReference type="EMBL" id="MCJ8741154.1"/>
    </source>
</evidence>
<evidence type="ECO:0000313" key="2">
    <source>
        <dbReference type="Proteomes" id="UP000830395"/>
    </source>
</evidence>
<protein>
    <submittedName>
        <fullName evidence="1">Uncharacterized protein</fullName>
    </submittedName>
</protein>
<gene>
    <name evidence="1" type="ORF">PDJAM_G00067510</name>
</gene>
<name>A0ACC5YZK5_9TELE</name>
<dbReference type="Proteomes" id="UP000830395">
    <property type="component" value="Chromosome 15"/>
</dbReference>
<dbReference type="EMBL" id="CM040989">
    <property type="protein sequence ID" value="MCJ8741154.1"/>
    <property type="molecule type" value="Genomic_DNA"/>
</dbReference>
<proteinExistence type="predicted"/>